<dbReference type="PANTHER" id="PTHR33154:SF33">
    <property type="entry name" value="TRANSCRIPTIONAL REPRESSOR SDPR"/>
    <property type="match status" value="1"/>
</dbReference>
<keyword evidence="2" id="KW-0238">DNA-binding</keyword>
<keyword evidence="1" id="KW-0805">Transcription regulation</keyword>
<dbReference type="PROSITE" id="PS50987">
    <property type="entry name" value="HTH_ARSR_2"/>
    <property type="match status" value="1"/>
</dbReference>
<reference evidence="5 6" key="1">
    <citation type="submission" date="2018-06" db="EMBL/GenBank/DDBJ databases">
        <authorList>
            <consortium name="Pathogen Informatics"/>
            <person name="Doyle S."/>
        </authorList>
    </citation>
    <scope>NUCLEOTIDE SEQUENCE [LARGE SCALE GENOMIC DNA]</scope>
    <source>
        <strain evidence="5 6">NCTC10661</strain>
    </source>
</reference>
<accession>A0AAE8NH04</accession>
<dbReference type="EMBL" id="UARD01000022">
    <property type="protein sequence ID" value="SPV20582.1"/>
    <property type="molecule type" value="Genomic_DNA"/>
</dbReference>
<protein>
    <submittedName>
        <fullName evidence="5">ArsR family transcriptional regulator</fullName>
    </submittedName>
</protein>
<dbReference type="SUPFAM" id="SSF46785">
    <property type="entry name" value="Winged helix' DNA-binding domain"/>
    <property type="match status" value="1"/>
</dbReference>
<dbReference type="InterPro" id="IPR001845">
    <property type="entry name" value="HTH_ArsR_DNA-bd_dom"/>
</dbReference>
<dbReference type="InterPro" id="IPR051081">
    <property type="entry name" value="HTH_MetalResp_TranReg"/>
</dbReference>
<evidence type="ECO:0000256" key="3">
    <source>
        <dbReference type="ARBA" id="ARBA00023163"/>
    </source>
</evidence>
<organism evidence="5 6">
    <name type="scientific">Burkholderia cepacia</name>
    <name type="common">Pseudomonas cepacia</name>
    <dbReference type="NCBI Taxonomy" id="292"/>
    <lineage>
        <taxon>Bacteria</taxon>
        <taxon>Pseudomonadati</taxon>
        <taxon>Pseudomonadota</taxon>
        <taxon>Betaproteobacteria</taxon>
        <taxon>Burkholderiales</taxon>
        <taxon>Burkholderiaceae</taxon>
        <taxon>Burkholderia</taxon>
        <taxon>Burkholderia cepacia complex</taxon>
    </lineage>
</organism>
<gene>
    <name evidence="5" type="ORF">NCTC10661_03948</name>
</gene>
<evidence type="ECO:0000313" key="5">
    <source>
        <dbReference type="EMBL" id="SPV20582.1"/>
    </source>
</evidence>
<dbReference type="Pfam" id="PF01022">
    <property type="entry name" value="HTH_5"/>
    <property type="match status" value="1"/>
</dbReference>
<proteinExistence type="predicted"/>
<evidence type="ECO:0000313" key="6">
    <source>
        <dbReference type="Proteomes" id="UP000250416"/>
    </source>
</evidence>
<dbReference type="InterPro" id="IPR036390">
    <property type="entry name" value="WH_DNA-bd_sf"/>
</dbReference>
<evidence type="ECO:0000259" key="4">
    <source>
        <dbReference type="PROSITE" id="PS50987"/>
    </source>
</evidence>
<dbReference type="Gene3D" id="1.10.10.10">
    <property type="entry name" value="Winged helix-like DNA-binding domain superfamily/Winged helix DNA-binding domain"/>
    <property type="match status" value="1"/>
</dbReference>
<evidence type="ECO:0000256" key="1">
    <source>
        <dbReference type="ARBA" id="ARBA00023015"/>
    </source>
</evidence>
<feature type="domain" description="HTH arsR-type" evidence="4">
    <location>
        <begin position="60"/>
        <end position="163"/>
    </location>
</feature>
<sequence length="163" mass="18033">MARGGTAAPLHVLRGRLALSPQSPFAINPIAGNAFKHIVKFRYKIRPSTIPRYPSETPSLSMPTELDIEAILKALSNPVRREILAWLKTPDVHFPNQTLPYEHGVCAGQIDARCGLSQSTVSAHLATLQRAGLVTSTRIGQWAFFQRNEAVIDAFHDALRREL</sequence>
<dbReference type="AlphaFoldDB" id="A0AAE8NH04"/>
<dbReference type="GO" id="GO:0003677">
    <property type="term" value="F:DNA binding"/>
    <property type="evidence" value="ECO:0007669"/>
    <property type="project" value="UniProtKB-KW"/>
</dbReference>
<dbReference type="Proteomes" id="UP000250416">
    <property type="component" value="Unassembled WGS sequence"/>
</dbReference>
<comment type="caution">
    <text evidence="5">The sequence shown here is derived from an EMBL/GenBank/DDBJ whole genome shotgun (WGS) entry which is preliminary data.</text>
</comment>
<keyword evidence="3" id="KW-0804">Transcription</keyword>
<name>A0AAE8NH04_BURCE</name>
<dbReference type="PANTHER" id="PTHR33154">
    <property type="entry name" value="TRANSCRIPTIONAL REGULATOR, ARSR FAMILY"/>
    <property type="match status" value="1"/>
</dbReference>
<dbReference type="SMART" id="SM00418">
    <property type="entry name" value="HTH_ARSR"/>
    <property type="match status" value="1"/>
</dbReference>
<dbReference type="InterPro" id="IPR036388">
    <property type="entry name" value="WH-like_DNA-bd_sf"/>
</dbReference>
<evidence type="ECO:0000256" key="2">
    <source>
        <dbReference type="ARBA" id="ARBA00023125"/>
    </source>
</evidence>
<dbReference type="CDD" id="cd00090">
    <property type="entry name" value="HTH_ARSR"/>
    <property type="match status" value="1"/>
</dbReference>
<dbReference type="InterPro" id="IPR011991">
    <property type="entry name" value="ArsR-like_HTH"/>
</dbReference>
<dbReference type="GO" id="GO:0003700">
    <property type="term" value="F:DNA-binding transcription factor activity"/>
    <property type="evidence" value="ECO:0007669"/>
    <property type="project" value="InterPro"/>
</dbReference>